<dbReference type="RefSeq" id="WP_248207153.1">
    <property type="nucleotide sequence ID" value="NZ_JALNMH010000005.1"/>
</dbReference>
<dbReference type="CDD" id="cd07185">
    <property type="entry name" value="OmpA_C-like"/>
    <property type="match status" value="1"/>
</dbReference>
<proteinExistence type="predicted"/>
<keyword evidence="6" id="KW-1185">Reference proteome</keyword>
<feature type="domain" description="OmpA-like" evidence="4">
    <location>
        <begin position="250"/>
        <end position="376"/>
    </location>
</feature>
<dbReference type="InterPro" id="IPR036737">
    <property type="entry name" value="OmpA-like_sf"/>
</dbReference>
<feature type="coiled-coil region" evidence="2">
    <location>
        <begin position="54"/>
        <end position="200"/>
    </location>
</feature>
<evidence type="ECO:0000259" key="4">
    <source>
        <dbReference type="PROSITE" id="PS51123"/>
    </source>
</evidence>
<evidence type="ECO:0000313" key="6">
    <source>
        <dbReference type="Proteomes" id="UP001431449"/>
    </source>
</evidence>
<evidence type="ECO:0000256" key="2">
    <source>
        <dbReference type="SAM" id="Coils"/>
    </source>
</evidence>
<name>A0ABT0GGN0_9GAMM</name>
<gene>
    <name evidence="5" type="ORF">M0G41_07480</name>
</gene>
<feature type="transmembrane region" description="Helical" evidence="3">
    <location>
        <begin position="21"/>
        <end position="43"/>
    </location>
</feature>
<keyword evidence="3" id="KW-0812">Transmembrane</keyword>
<sequence>MSTLAARRRRPVDFWPGFVDALSSLLMVLVFLLLVFTIGQFVLSDALSGRDKALARLNAELAQLAEVLSMEREAKAGALRQVEELSASLASASSERDALRLRLDETSAALTQTQAQLESSQGEVARLVADIAALSELKQQLEAEIASRLADLEQTREKLTVQTELSAKSAAQVELLNRQMAALRQQLDEISAALELQRAASKAKDQQIEDLGRQLNLALADKVNELARYRSNFFGKLREILGNRDDIVVVGDRFVVPSELLFPSGSDELGPEGRRQLDRIAQTLREVTAEIPSSIDWVLRIDGHTDRRPINTPRFPSNWELSSARAIAIVKHLVTAGIPPKHLAANGFGQFQPLDPGDSEAALARNRRIEIQLTNR</sequence>
<dbReference type="InterPro" id="IPR006665">
    <property type="entry name" value="OmpA-like"/>
</dbReference>
<dbReference type="EMBL" id="JALNMH010000005">
    <property type="protein sequence ID" value="MCK7593507.1"/>
    <property type="molecule type" value="Genomic_DNA"/>
</dbReference>
<reference evidence="5" key="1">
    <citation type="submission" date="2022-04" db="EMBL/GenBank/DDBJ databases">
        <title>Lysobacter sp. CAU 1642 isolated from sea sand.</title>
        <authorList>
            <person name="Kim W."/>
        </authorList>
    </citation>
    <scope>NUCLEOTIDE SEQUENCE</scope>
    <source>
        <strain evidence="5">CAU 1642</strain>
    </source>
</reference>
<dbReference type="PANTHER" id="PTHR30329">
    <property type="entry name" value="STATOR ELEMENT OF FLAGELLAR MOTOR COMPLEX"/>
    <property type="match status" value="1"/>
</dbReference>
<dbReference type="Pfam" id="PF00691">
    <property type="entry name" value="OmpA"/>
    <property type="match status" value="1"/>
</dbReference>
<protein>
    <submittedName>
        <fullName evidence="5">Peptidoglycan -binding protein</fullName>
    </submittedName>
</protein>
<keyword evidence="1 3" id="KW-0472">Membrane</keyword>
<evidence type="ECO:0000256" key="3">
    <source>
        <dbReference type="SAM" id="Phobius"/>
    </source>
</evidence>
<dbReference type="SUPFAM" id="SSF103088">
    <property type="entry name" value="OmpA-like"/>
    <property type="match status" value="1"/>
</dbReference>
<organism evidence="5 6">
    <name type="scientific">Pseudomarimonas salicorniae</name>
    <dbReference type="NCBI Taxonomy" id="2933270"/>
    <lineage>
        <taxon>Bacteria</taxon>
        <taxon>Pseudomonadati</taxon>
        <taxon>Pseudomonadota</taxon>
        <taxon>Gammaproteobacteria</taxon>
        <taxon>Lysobacterales</taxon>
        <taxon>Lysobacteraceae</taxon>
        <taxon>Pseudomarimonas</taxon>
    </lineage>
</organism>
<dbReference type="NCBIfam" id="NF006543">
    <property type="entry name" value="PRK09039.1-2"/>
    <property type="match status" value="1"/>
</dbReference>
<accession>A0ABT0GGN0</accession>
<dbReference type="Gene3D" id="3.30.1330.60">
    <property type="entry name" value="OmpA-like domain"/>
    <property type="match status" value="1"/>
</dbReference>
<dbReference type="InterPro" id="IPR050330">
    <property type="entry name" value="Bact_OuterMem_StrucFunc"/>
</dbReference>
<evidence type="ECO:0000256" key="1">
    <source>
        <dbReference type="PROSITE-ProRule" id="PRU00473"/>
    </source>
</evidence>
<dbReference type="PROSITE" id="PS51123">
    <property type="entry name" value="OMPA_2"/>
    <property type="match status" value="1"/>
</dbReference>
<evidence type="ECO:0000313" key="5">
    <source>
        <dbReference type="EMBL" id="MCK7593507.1"/>
    </source>
</evidence>
<dbReference type="PANTHER" id="PTHR30329:SF21">
    <property type="entry name" value="LIPOPROTEIN YIAD-RELATED"/>
    <property type="match status" value="1"/>
</dbReference>
<keyword evidence="3" id="KW-1133">Transmembrane helix</keyword>
<comment type="caution">
    <text evidence="5">The sequence shown here is derived from an EMBL/GenBank/DDBJ whole genome shotgun (WGS) entry which is preliminary data.</text>
</comment>
<dbReference type="Proteomes" id="UP001431449">
    <property type="component" value="Unassembled WGS sequence"/>
</dbReference>
<keyword evidence="2" id="KW-0175">Coiled coil</keyword>